<evidence type="ECO:0000256" key="1">
    <source>
        <dbReference type="ARBA" id="ARBA00023002"/>
    </source>
</evidence>
<proteinExistence type="predicted"/>
<keyword evidence="3" id="KW-1185">Reference proteome</keyword>
<accession>A0A3N4L527</accession>
<dbReference type="PANTHER" id="PTHR35870">
    <property type="entry name" value="PROTEIN, PUTATIVE (AFU_ORTHOLOGUE AFUA_5G03330)-RELATED"/>
    <property type="match status" value="1"/>
</dbReference>
<dbReference type="STRING" id="1392247.A0A3N4L527"/>
<protein>
    <recommendedName>
        <fullName evidence="4">MGS207 protein</fullName>
    </recommendedName>
</protein>
<sequence>YQRAFLDFFEDELVRFGYDWKAVVTEYMLKGPEPMLFGGIGGLGHPLIHLGYAFELNSKDVAMEALTLAATNYNFLHTYIDRDFPTTGFVPTQTPAAQELCSKAHTTDPLAVLDSVRTDTRFDNLFSSPGSVNIEKLFAERESAVLEHYYSLDTADLARTHRAITRAAVLLLCATHTPGETNFDFFYVHLLTVSHAVRTLLPVVPVKYALPLVRSHWLFVLIVYIIQLRPAIHPELVGDVDVEGRGWEKVVGHVLEKESSKDAHYLKAVRAMRDAAGLWEEDGEFYLKAAVKLAWEFVKWGGFDNATN</sequence>
<organism evidence="2 3">
    <name type="scientific">Morchella conica CCBAS932</name>
    <dbReference type="NCBI Taxonomy" id="1392247"/>
    <lineage>
        <taxon>Eukaryota</taxon>
        <taxon>Fungi</taxon>
        <taxon>Dikarya</taxon>
        <taxon>Ascomycota</taxon>
        <taxon>Pezizomycotina</taxon>
        <taxon>Pezizomycetes</taxon>
        <taxon>Pezizales</taxon>
        <taxon>Morchellaceae</taxon>
        <taxon>Morchella</taxon>
    </lineage>
</organism>
<dbReference type="AlphaFoldDB" id="A0A3N4L527"/>
<dbReference type="Pfam" id="PF14027">
    <property type="entry name" value="Questin_oxidase"/>
    <property type="match status" value="1"/>
</dbReference>
<name>A0A3N4L527_9PEZI</name>
<evidence type="ECO:0000313" key="2">
    <source>
        <dbReference type="EMBL" id="RPB17666.1"/>
    </source>
</evidence>
<dbReference type="PANTHER" id="PTHR35870:SF6">
    <property type="entry name" value="MGS207 PROTEIN"/>
    <property type="match status" value="1"/>
</dbReference>
<dbReference type="Proteomes" id="UP000277580">
    <property type="component" value="Unassembled WGS sequence"/>
</dbReference>
<dbReference type="GO" id="GO:0016491">
    <property type="term" value="F:oxidoreductase activity"/>
    <property type="evidence" value="ECO:0007669"/>
    <property type="project" value="UniProtKB-KW"/>
</dbReference>
<evidence type="ECO:0000313" key="3">
    <source>
        <dbReference type="Proteomes" id="UP000277580"/>
    </source>
</evidence>
<dbReference type="EMBL" id="ML119105">
    <property type="protein sequence ID" value="RPB17666.1"/>
    <property type="molecule type" value="Genomic_DNA"/>
</dbReference>
<dbReference type="InParanoid" id="A0A3N4L527"/>
<gene>
    <name evidence="2" type="ORF">P167DRAFT_479056</name>
</gene>
<reference evidence="2 3" key="1">
    <citation type="journal article" date="2018" name="Nat. Ecol. Evol.">
        <title>Pezizomycetes genomes reveal the molecular basis of ectomycorrhizal truffle lifestyle.</title>
        <authorList>
            <person name="Murat C."/>
            <person name="Payen T."/>
            <person name="Noel B."/>
            <person name="Kuo A."/>
            <person name="Morin E."/>
            <person name="Chen J."/>
            <person name="Kohler A."/>
            <person name="Krizsan K."/>
            <person name="Balestrini R."/>
            <person name="Da Silva C."/>
            <person name="Montanini B."/>
            <person name="Hainaut M."/>
            <person name="Levati E."/>
            <person name="Barry K.W."/>
            <person name="Belfiori B."/>
            <person name="Cichocki N."/>
            <person name="Clum A."/>
            <person name="Dockter R.B."/>
            <person name="Fauchery L."/>
            <person name="Guy J."/>
            <person name="Iotti M."/>
            <person name="Le Tacon F."/>
            <person name="Lindquist E.A."/>
            <person name="Lipzen A."/>
            <person name="Malagnac F."/>
            <person name="Mello A."/>
            <person name="Molinier V."/>
            <person name="Miyauchi S."/>
            <person name="Poulain J."/>
            <person name="Riccioni C."/>
            <person name="Rubini A."/>
            <person name="Sitrit Y."/>
            <person name="Splivallo R."/>
            <person name="Traeger S."/>
            <person name="Wang M."/>
            <person name="Zifcakova L."/>
            <person name="Wipf D."/>
            <person name="Zambonelli A."/>
            <person name="Paolocci F."/>
            <person name="Nowrousian M."/>
            <person name="Ottonello S."/>
            <person name="Baldrian P."/>
            <person name="Spatafora J.W."/>
            <person name="Henrissat B."/>
            <person name="Nagy L.G."/>
            <person name="Aury J.M."/>
            <person name="Wincker P."/>
            <person name="Grigoriev I.V."/>
            <person name="Bonfante P."/>
            <person name="Martin F.M."/>
        </authorList>
    </citation>
    <scope>NUCLEOTIDE SEQUENCE [LARGE SCALE GENOMIC DNA]</scope>
    <source>
        <strain evidence="2 3">CCBAS932</strain>
    </source>
</reference>
<evidence type="ECO:0008006" key="4">
    <source>
        <dbReference type="Google" id="ProtNLM"/>
    </source>
</evidence>
<keyword evidence="1" id="KW-0560">Oxidoreductase</keyword>
<dbReference type="InterPro" id="IPR025337">
    <property type="entry name" value="Questin_oxidase-like"/>
</dbReference>
<dbReference type="OrthoDB" id="10265971at2759"/>
<feature type="non-terminal residue" evidence="2">
    <location>
        <position position="1"/>
    </location>
</feature>